<keyword evidence="2" id="KW-1185">Reference proteome</keyword>
<evidence type="ECO:0000313" key="1">
    <source>
        <dbReference type="EMBL" id="KAK3771369.1"/>
    </source>
</evidence>
<sequence length="92" mass="10481">MYLVGAWSSQALKYQVLPHISVCTRYPCIWWAPGRVRHQYQVLPDIKQCVPGIHVSGGRLVESGTKISGPARHITVCTRYPCIWWAPGRVRH</sequence>
<comment type="caution">
    <text evidence="1">The sequence shown here is derived from an EMBL/GenBank/DDBJ whole genome shotgun (WGS) entry which is preliminary data.</text>
</comment>
<reference evidence="1" key="1">
    <citation type="journal article" date="2023" name="G3 (Bethesda)">
        <title>A reference genome for the long-term kleptoplast-retaining sea slug Elysia crispata morphotype clarki.</title>
        <authorList>
            <person name="Eastman K.E."/>
            <person name="Pendleton A.L."/>
            <person name="Shaikh M.A."/>
            <person name="Suttiyut T."/>
            <person name="Ogas R."/>
            <person name="Tomko P."/>
            <person name="Gavelis G."/>
            <person name="Widhalm J.R."/>
            <person name="Wisecaver J.H."/>
        </authorList>
    </citation>
    <scope>NUCLEOTIDE SEQUENCE</scope>
    <source>
        <strain evidence="1">ECLA1</strain>
    </source>
</reference>
<dbReference type="EMBL" id="JAWDGP010003742">
    <property type="protein sequence ID" value="KAK3771369.1"/>
    <property type="molecule type" value="Genomic_DNA"/>
</dbReference>
<evidence type="ECO:0000313" key="2">
    <source>
        <dbReference type="Proteomes" id="UP001283361"/>
    </source>
</evidence>
<gene>
    <name evidence="1" type="ORF">RRG08_050420</name>
</gene>
<accession>A0AAE0ZL05</accession>
<protein>
    <submittedName>
        <fullName evidence="1">Uncharacterized protein</fullName>
    </submittedName>
</protein>
<dbReference type="Proteomes" id="UP001283361">
    <property type="component" value="Unassembled WGS sequence"/>
</dbReference>
<organism evidence="1 2">
    <name type="scientific">Elysia crispata</name>
    <name type="common">lettuce slug</name>
    <dbReference type="NCBI Taxonomy" id="231223"/>
    <lineage>
        <taxon>Eukaryota</taxon>
        <taxon>Metazoa</taxon>
        <taxon>Spiralia</taxon>
        <taxon>Lophotrochozoa</taxon>
        <taxon>Mollusca</taxon>
        <taxon>Gastropoda</taxon>
        <taxon>Heterobranchia</taxon>
        <taxon>Euthyneura</taxon>
        <taxon>Panpulmonata</taxon>
        <taxon>Sacoglossa</taxon>
        <taxon>Placobranchoidea</taxon>
        <taxon>Plakobranchidae</taxon>
        <taxon>Elysia</taxon>
    </lineage>
</organism>
<name>A0AAE0ZL05_9GAST</name>
<dbReference type="AlphaFoldDB" id="A0AAE0ZL05"/>
<proteinExistence type="predicted"/>